<gene>
    <name evidence="1" type="ORF">HV018_10110</name>
</gene>
<reference evidence="1 2" key="1">
    <citation type="submission" date="2020-06" db="EMBL/GenBank/DDBJ databases">
        <title>REHAB project genomes.</title>
        <authorList>
            <person name="Shaw L.P."/>
        </authorList>
    </citation>
    <scope>NUCLEOTIDE SEQUENCE [LARGE SCALE GENOMIC DNA]</scope>
    <source>
        <strain evidence="1 2">RHB42-C09</strain>
    </source>
</reference>
<protein>
    <submittedName>
        <fullName evidence="1">Uncharacterized protein</fullName>
    </submittedName>
</protein>
<dbReference type="RefSeq" id="WP_181237415.1">
    <property type="nucleotide sequence ID" value="NZ_CP058207.1"/>
</dbReference>
<proteinExistence type="predicted"/>
<name>A0A7L5X6Y6_9ESCH</name>
<dbReference type="AlphaFoldDB" id="A0A7L5X6Y6"/>
<evidence type="ECO:0000313" key="1">
    <source>
        <dbReference type="EMBL" id="QLP26997.1"/>
    </source>
</evidence>
<sequence length="92" mass="10966">MYQPRYKSRMIDDNEYEHNLRMRMENLLNQYNLEVESLNRKGVTNLGFGYWGNGESVINNHSSKITEILEKMQSTQVMMDMLSDERQREATN</sequence>
<evidence type="ECO:0000313" key="2">
    <source>
        <dbReference type="Proteomes" id="UP000510862"/>
    </source>
</evidence>
<organism evidence="1 2">
    <name type="scientific">Escherichia marmotae</name>
    <dbReference type="NCBI Taxonomy" id="1499973"/>
    <lineage>
        <taxon>Bacteria</taxon>
        <taxon>Pseudomonadati</taxon>
        <taxon>Pseudomonadota</taxon>
        <taxon>Gammaproteobacteria</taxon>
        <taxon>Enterobacterales</taxon>
        <taxon>Enterobacteriaceae</taxon>
        <taxon>Escherichia</taxon>
    </lineage>
</organism>
<dbReference type="Proteomes" id="UP000510862">
    <property type="component" value="Chromosome"/>
</dbReference>
<dbReference type="EMBL" id="CP058207">
    <property type="protein sequence ID" value="QLP26997.1"/>
    <property type="molecule type" value="Genomic_DNA"/>
</dbReference>
<accession>A0A7L5X6Y6</accession>